<dbReference type="CDD" id="cd05380">
    <property type="entry name" value="CAP_euk"/>
    <property type="match status" value="1"/>
</dbReference>
<evidence type="ECO:0000313" key="5">
    <source>
        <dbReference type="EMBL" id="KPU80298.1"/>
    </source>
</evidence>
<dbReference type="Proteomes" id="UP000007801">
    <property type="component" value="Unassembled WGS sequence"/>
</dbReference>
<dbReference type="GeneID" id="26514267"/>
<sequence>MQRYILILFCACFLSQALSKRLEYCITPYCGYRNIACNNNISFSACPKEVAVVKMQKYISYFSDTINVVRNKVATGKFRNLPKAARMARVVWSNELAWFAKLMLSNCESNLHQCMSSPNFYYIGSINQRIVVEHPITDTKYATLSNTLNGWLVNVKGISRRMTLKLPRAIKTASALNAALLISERLTHFGCASVIYKLSNKRIYSFICTFSTDIFPGQGLYKWGADAGSLCKHRDKRFKGLCSIQEKYSNNKPSPLGGNMFL</sequence>
<feature type="domain" description="SCP" evidence="4">
    <location>
        <begin position="65"/>
        <end position="209"/>
    </location>
</feature>
<dbReference type="InterPro" id="IPR014044">
    <property type="entry name" value="CAP_dom"/>
</dbReference>
<reference evidence="5 6" key="1">
    <citation type="journal article" date="2007" name="Nature">
        <title>Evolution of genes and genomes on the Drosophila phylogeny.</title>
        <authorList>
            <consortium name="Drosophila 12 Genomes Consortium"/>
            <person name="Clark A.G."/>
            <person name="Eisen M.B."/>
            <person name="Smith D.R."/>
            <person name="Bergman C.M."/>
            <person name="Oliver B."/>
            <person name="Markow T.A."/>
            <person name="Kaufman T.C."/>
            <person name="Kellis M."/>
            <person name="Gelbart W."/>
            <person name="Iyer V.N."/>
            <person name="Pollard D.A."/>
            <person name="Sackton T.B."/>
            <person name="Larracuente A.M."/>
            <person name="Singh N.D."/>
            <person name="Abad J.P."/>
            <person name="Abt D.N."/>
            <person name="Adryan B."/>
            <person name="Aguade M."/>
            <person name="Akashi H."/>
            <person name="Anderson W.W."/>
            <person name="Aquadro C.F."/>
            <person name="Ardell D.H."/>
            <person name="Arguello R."/>
            <person name="Artieri C.G."/>
            <person name="Barbash D.A."/>
            <person name="Barker D."/>
            <person name="Barsanti P."/>
            <person name="Batterham P."/>
            <person name="Batzoglou S."/>
            <person name="Begun D."/>
            <person name="Bhutkar A."/>
            <person name="Blanco E."/>
            <person name="Bosak S.A."/>
            <person name="Bradley R.K."/>
            <person name="Brand A.D."/>
            <person name="Brent M.R."/>
            <person name="Brooks A.N."/>
            <person name="Brown R.H."/>
            <person name="Butlin R.K."/>
            <person name="Caggese C."/>
            <person name="Calvi B.R."/>
            <person name="Bernardo de Carvalho A."/>
            <person name="Caspi A."/>
            <person name="Castrezana S."/>
            <person name="Celniker S.E."/>
            <person name="Chang J.L."/>
            <person name="Chapple C."/>
            <person name="Chatterji S."/>
            <person name="Chinwalla A."/>
            <person name="Civetta A."/>
            <person name="Clifton S.W."/>
            <person name="Comeron J.M."/>
            <person name="Costello J.C."/>
            <person name="Coyne J.A."/>
            <person name="Daub J."/>
            <person name="David R.G."/>
            <person name="Delcher A.L."/>
            <person name="Delehaunty K."/>
            <person name="Do C.B."/>
            <person name="Ebling H."/>
            <person name="Edwards K."/>
            <person name="Eickbush T."/>
            <person name="Evans J.D."/>
            <person name="Filipski A."/>
            <person name="Findeiss S."/>
            <person name="Freyhult E."/>
            <person name="Fulton L."/>
            <person name="Fulton R."/>
            <person name="Garcia A.C."/>
            <person name="Gardiner A."/>
            <person name="Garfield D.A."/>
            <person name="Garvin B.E."/>
            <person name="Gibson G."/>
            <person name="Gilbert D."/>
            <person name="Gnerre S."/>
            <person name="Godfrey J."/>
            <person name="Good R."/>
            <person name="Gotea V."/>
            <person name="Gravely B."/>
            <person name="Greenberg A.J."/>
            <person name="Griffiths-Jones S."/>
            <person name="Gross S."/>
            <person name="Guigo R."/>
            <person name="Gustafson E.A."/>
            <person name="Haerty W."/>
            <person name="Hahn M.W."/>
            <person name="Halligan D.L."/>
            <person name="Halpern A.L."/>
            <person name="Halter G.M."/>
            <person name="Han M.V."/>
            <person name="Heger A."/>
            <person name="Hillier L."/>
            <person name="Hinrichs A.S."/>
            <person name="Holmes I."/>
            <person name="Hoskins R.A."/>
            <person name="Hubisz M.J."/>
            <person name="Hultmark D."/>
            <person name="Huntley M.A."/>
            <person name="Jaffe D.B."/>
            <person name="Jagadeeshan S."/>
            <person name="Jeck W.R."/>
            <person name="Johnson J."/>
            <person name="Jones C.D."/>
            <person name="Jordan W.C."/>
            <person name="Karpen G.H."/>
            <person name="Kataoka E."/>
            <person name="Keightley P.D."/>
            <person name="Kheradpour P."/>
            <person name="Kirkness E.F."/>
            <person name="Koerich L.B."/>
            <person name="Kristiansen K."/>
            <person name="Kudrna D."/>
            <person name="Kulathinal R.J."/>
            <person name="Kumar S."/>
            <person name="Kwok R."/>
            <person name="Lander E."/>
            <person name="Langley C.H."/>
            <person name="Lapoint R."/>
            <person name="Lazzaro B.P."/>
            <person name="Lee S.J."/>
            <person name="Levesque L."/>
            <person name="Li R."/>
            <person name="Lin C.F."/>
            <person name="Lin M.F."/>
            <person name="Lindblad-Toh K."/>
            <person name="Llopart A."/>
            <person name="Long M."/>
            <person name="Low L."/>
            <person name="Lozovsky E."/>
            <person name="Lu J."/>
            <person name="Luo M."/>
            <person name="Machado C.A."/>
            <person name="Makalowski W."/>
            <person name="Marzo M."/>
            <person name="Matsuda M."/>
            <person name="Matzkin L."/>
            <person name="McAllister B."/>
            <person name="McBride C.S."/>
            <person name="McKernan B."/>
            <person name="McKernan K."/>
            <person name="Mendez-Lago M."/>
            <person name="Minx P."/>
            <person name="Mollenhauer M.U."/>
            <person name="Montooth K."/>
            <person name="Mount S.M."/>
            <person name="Mu X."/>
            <person name="Myers E."/>
            <person name="Negre B."/>
            <person name="Newfeld S."/>
            <person name="Nielsen R."/>
            <person name="Noor M.A."/>
            <person name="O'Grady P."/>
            <person name="Pachter L."/>
            <person name="Papaceit M."/>
            <person name="Parisi M.J."/>
            <person name="Parisi M."/>
            <person name="Parts L."/>
            <person name="Pedersen J.S."/>
            <person name="Pesole G."/>
            <person name="Phillippy A.M."/>
            <person name="Ponting C.P."/>
            <person name="Pop M."/>
            <person name="Porcelli D."/>
            <person name="Powell J.R."/>
            <person name="Prohaska S."/>
            <person name="Pruitt K."/>
            <person name="Puig M."/>
            <person name="Quesneville H."/>
            <person name="Ram K.R."/>
            <person name="Rand D."/>
            <person name="Rasmussen M.D."/>
            <person name="Reed L.K."/>
            <person name="Reenan R."/>
            <person name="Reily A."/>
            <person name="Remington K.A."/>
            <person name="Rieger T.T."/>
            <person name="Ritchie M.G."/>
            <person name="Robin C."/>
            <person name="Rogers Y.H."/>
            <person name="Rohde C."/>
            <person name="Rozas J."/>
            <person name="Rubenfield M.J."/>
            <person name="Ruiz A."/>
            <person name="Russo S."/>
            <person name="Salzberg S.L."/>
            <person name="Sanchez-Gracia A."/>
            <person name="Saranga D.J."/>
            <person name="Sato H."/>
            <person name="Schaeffer S.W."/>
            <person name="Schatz M.C."/>
            <person name="Schlenke T."/>
            <person name="Schwartz R."/>
            <person name="Segarra C."/>
            <person name="Singh R.S."/>
            <person name="Sirot L."/>
            <person name="Sirota M."/>
            <person name="Sisneros N.B."/>
            <person name="Smith C.D."/>
            <person name="Smith T.F."/>
            <person name="Spieth J."/>
            <person name="Stage D.E."/>
            <person name="Stark A."/>
            <person name="Stephan W."/>
            <person name="Strausberg R.L."/>
            <person name="Strempel S."/>
            <person name="Sturgill D."/>
            <person name="Sutton G."/>
            <person name="Sutton G.G."/>
            <person name="Tao W."/>
            <person name="Teichmann S."/>
            <person name="Tobari Y.N."/>
            <person name="Tomimura Y."/>
            <person name="Tsolas J.M."/>
            <person name="Valente V.L."/>
            <person name="Venter E."/>
            <person name="Venter J.C."/>
            <person name="Vicario S."/>
            <person name="Vieira F.G."/>
            <person name="Vilella A.J."/>
            <person name="Villasante A."/>
            <person name="Walenz B."/>
            <person name="Wang J."/>
            <person name="Wasserman M."/>
            <person name="Watts T."/>
            <person name="Wilson D."/>
            <person name="Wilson R.K."/>
            <person name="Wing R.A."/>
            <person name="Wolfner M.F."/>
            <person name="Wong A."/>
            <person name="Wong G.K."/>
            <person name="Wu C.I."/>
            <person name="Wu G."/>
            <person name="Yamamoto D."/>
            <person name="Yang H.P."/>
            <person name="Yang S.P."/>
            <person name="Yorke J.A."/>
            <person name="Yoshida K."/>
            <person name="Zdobnov E."/>
            <person name="Zhang P."/>
            <person name="Zhang Y."/>
            <person name="Zimin A.V."/>
            <person name="Baldwin J."/>
            <person name="Abdouelleil A."/>
            <person name="Abdulkadir J."/>
            <person name="Abebe A."/>
            <person name="Abera B."/>
            <person name="Abreu J."/>
            <person name="Acer S.C."/>
            <person name="Aftuck L."/>
            <person name="Alexander A."/>
            <person name="An P."/>
            <person name="Anderson E."/>
            <person name="Anderson S."/>
            <person name="Arachi H."/>
            <person name="Azer M."/>
            <person name="Bachantsang P."/>
            <person name="Barry A."/>
            <person name="Bayul T."/>
            <person name="Berlin A."/>
            <person name="Bessette D."/>
            <person name="Bloom T."/>
            <person name="Blye J."/>
            <person name="Boguslavskiy L."/>
            <person name="Bonnet C."/>
            <person name="Boukhgalter B."/>
            <person name="Bourzgui I."/>
            <person name="Brown A."/>
            <person name="Cahill P."/>
            <person name="Channer S."/>
            <person name="Cheshatsang Y."/>
            <person name="Chuda L."/>
            <person name="Citroen M."/>
            <person name="Collymore A."/>
            <person name="Cooke P."/>
            <person name="Costello M."/>
            <person name="D'Aco K."/>
            <person name="Daza R."/>
            <person name="De Haan G."/>
            <person name="DeGray S."/>
            <person name="DeMaso C."/>
            <person name="Dhargay N."/>
            <person name="Dooley K."/>
            <person name="Dooley E."/>
            <person name="Doricent M."/>
            <person name="Dorje P."/>
            <person name="Dorjee K."/>
            <person name="Dupes A."/>
            <person name="Elong R."/>
            <person name="Falk J."/>
            <person name="Farina A."/>
            <person name="Faro S."/>
            <person name="Ferguson D."/>
            <person name="Fisher S."/>
            <person name="Foley C.D."/>
            <person name="Franke A."/>
            <person name="Friedrich D."/>
            <person name="Gadbois L."/>
            <person name="Gearin G."/>
            <person name="Gearin C.R."/>
            <person name="Giannoukos G."/>
            <person name="Goode T."/>
            <person name="Graham J."/>
            <person name="Grandbois E."/>
            <person name="Grewal S."/>
            <person name="Gyaltsen K."/>
            <person name="Hafez N."/>
            <person name="Hagos B."/>
            <person name="Hall J."/>
            <person name="Henson C."/>
            <person name="Hollinger A."/>
            <person name="Honan T."/>
            <person name="Huard M.D."/>
            <person name="Hughes L."/>
            <person name="Hurhula B."/>
            <person name="Husby M.E."/>
            <person name="Kamat A."/>
            <person name="Kanga B."/>
            <person name="Kashin S."/>
            <person name="Khazanovich D."/>
            <person name="Kisner P."/>
            <person name="Lance K."/>
            <person name="Lara M."/>
            <person name="Lee W."/>
            <person name="Lennon N."/>
            <person name="Letendre F."/>
            <person name="LeVine R."/>
            <person name="Lipovsky A."/>
            <person name="Liu X."/>
            <person name="Liu J."/>
            <person name="Liu S."/>
            <person name="Lokyitsang T."/>
            <person name="Lokyitsang Y."/>
            <person name="Lubonja R."/>
            <person name="Lui A."/>
            <person name="MacDonald P."/>
            <person name="Magnisalis V."/>
            <person name="Maru K."/>
            <person name="Matthews C."/>
            <person name="McCusker W."/>
            <person name="McDonough S."/>
            <person name="Mehta T."/>
            <person name="Meldrim J."/>
            <person name="Meneus L."/>
            <person name="Mihai O."/>
            <person name="Mihalev A."/>
            <person name="Mihova T."/>
            <person name="Mittelman R."/>
            <person name="Mlenga V."/>
            <person name="Montmayeur A."/>
            <person name="Mulrain L."/>
            <person name="Navidi A."/>
            <person name="Naylor J."/>
            <person name="Negash T."/>
            <person name="Nguyen T."/>
            <person name="Nguyen N."/>
            <person name="Nicol R."/>
            <person name="Norbu C."/>
            <person name="Norbu N."/>
            <person name="Novod N."/>
            <person name="O'Neill B."/>
            <person name="Osman S."/>
            <person name="Markiewicz E."/>
            <person name="Oyono O.L."/>
            <person name="Patti C."/>
            <person name="Phunkhang P."/>
            <person name="Pierre F."/>
            <person name="Priest M."/>
            <person name="Raghuraman S."/>
            <person name="Rege F."/>
            <person name="Reyes R."/>
            <person name="Rise C."/>
            <person name="Rogov P."/>
            <person name="Ross K."/>
            <person name="Ryan E."/>
            <person name="Settipalli S."/>
            <person name="Shea T."/>
            <person name="Sherpa N."/>
            <person name="Shi L."/>
            <person name="Shih D."/>
            <person name="Sparrow T."/>
            <person name="Spaulding J."/>
            <person name="Stalker J."/>
            <person name="Stange-Thomann N."/>
            <person name="Stavropoulos S."/>
            <person name="Stone C."/>
            <person name="Strader C."/>
            <person name="Tesfaye S."/>
            <person name="Thomson T."/>
            <person name="Thoulutsang Y."/>
            <person name="Thoulutsang D."/>
            <person name="Topham K."/>
            <person name="Topping I."/>
            <person name="Tsamla T."/>
            <person name="Vassiliev H."/>
            <person name="Vo A."/>
            <person name="Wangchuk T."/>
            <person name="Wangdi T."/>
            <person name="Weiand M."/>
            <person name="Wilkinson J."/>
            <person name="Wilson A."/>
            <person name="Yadav S."/>
            <person name="Young G."/>
            <person name="Yu Q."/>
            <person name="Zembek L."/>
            <person name="Zhong D."/>
            <person name="Zimmer A."/>
            <person name="Zwirko Z."/>
            <person name="Jaffe D.B."/>
            <person name="Alvarez P."/>
            <person name="Brockman W."/>
            <person name="Butler J."/>
            <person name="Chin C."/>
            <person name="Gnerre S."/>
            <person name="Grabherr M."/>
            <person name="Kleber M."/>
            <person name="Mauceli E."/>
            <person name="MacCallum I."/>
        </authorList>
    </citation>
    <scope>NUCLEOTIDE SEQUENCE [LARGE SCALE GENOMIC DNA]</scope>
    <source>
        <strain evidence="6">Tucson 14024-0371.13</strain>
    </source>
</reference>
<dbReference type="InterPro" id="IPR035940">
    <property type="entry name" value="CAP_sf"/>
</dbReference>
<evidence type="ECO:0000256" key="3">
    <source>
        <dbReference type="SAM" id="SignalP"/>
    </source>
</evidence>
<accession>A0A0P8YNE7</accession>
<dbReference type="AlphaFoldDB" id="A0A0P8YNE7"/>
<dbReference type="OrthoDB" id="43654at2759"/>
<name>A0A0P8YNE7_DROAN</name>
<feature type="chain" id="PRO_5006154537" description="SCP domain-containing protein" evidence="3">
    <location>
        <begin position="20"/>
        <end position="262"/>
    </location>
</feature>
<gene>
    <name evidence="5" type="primary">Dana\GF26858</name>
    <name evidence="5" type="ORF">GF26858</name>
</gene>
<proteinExistence type="predicted"/>
<evidence type="ECO:0000256" key="1">
    <source>
        <dbReference type="ARBA" id="ARBA00004613"/>
    </source>
</evidence>
<keyword evidence="6" id="KW-1185">Reference proteome</keyword>
<evidence type="ECO:0000313" key="6">
    <source>
        <dbReference type="Proteomes" id="UP000007801"/>
    </source>
</evidence>
<keyword evidence="2" id="KW-0964">Secreted</keyword>
<keyword evidence="3" id="KW-0732">Signal</keyword>
<dbReference type="Gene3D" id="3.40.33.10">
    <property type="entry name" value="CAP"/>
    <property type="match status" value="1"/>
</dbReference>
<evidence type="ECO:0000259" key="4">
    <source>
        <dbReference type="Pfam" id="PF00188"/>
    </source>
</evidence>
<protein>
    <recommendedName>
        <fullName evidence="4">SCP domain-containing protein</fullName>
    </recommendedName>
</protein>
<feature type="signal peptide" evidence="3">
    <location>
        <begin position="1"/>
        <end position="19"/>
    </location>
</feature>
<dbReference type="GO" id="GO:0005576">
    <property type="term" value="C:extracellular region"/>
    <property type="evidence" value="ECO:0007669"/>
    <property type="project" value="UniProtKB-SubCell"/>
</dbReference>
<dbReference type="InParanoid" id="A0A0P8YNE7"/>
<dbReference type="EMBL" id="CH902617">
    <property type="protein sequence ID" value="KPU80298.1"/>
    <property type="molecule type" value="Genomic_DNA"/>
</dbReference>
<dbReference type="SMR" id="A0A0P8YNE7"/>
<dbReference type="Pfam" id="PF00188">
    <property type="entry name" value="CAP"/>
    <property type="match status" value="1"/>
</dbReference>
<organism evidence="5 6">
    <name type="scientific">Drosophila ananassae</name>
    <name type="common">Fruit fly</name>
    <dbReference type="NCBI Taxonomy" id="7217"/>
    <lineage>
        <taxon>Eukaryota</taxon>
        <taxon>Metazoa</taxon>
        <taxon>Ecdysozoa</taxon>
        <taxon>Arthropoda</taxon>
        <taxon>Hexapoda</taxon>
        <taxon>Insecta</taxon>
        <taxon>Pterygota</taxon>
        <taxon>Neoptera</taxon>
        <taxon>Endopterygota</taxon>
        <taxon>Diptera</taxon>
        <taxon>Brachycera</taxon>
        <taxon>Muscomorpha</taxon>
        <taxon>Ephydroidea</taxon>
        <taxon>Drosophilidae</taxon>
        <taxon>Drosophila</taxon>
        <taxon>Sophophora</taxon>
    </lineage>
</organism>
<evidence type="ECO:0000256" key="2">
    <source>
        <dbReference type="ARBA" id="ARBA00022525"/>
    </source>
</evidence>
<comment type="subcellular location">
    <subcellularLocation>
        <location evidence="1">Secreted</location>
    </subcellularLocation>
</comment>
<dbReference type="KEGG" id="dan:26514267"/>
<dbReference type="SUPFAM" id="SSF55797">
    <property type="entry name" value="PR-1-like"/>
    <property type="match status" value="1"/>
</dbReference>